<dbReference type="PANTHER" id="PTHR24422:SF26">
    <property type="entry name" value="CHEMOTAXIS PROTEIN METHYLTRANSFERASE"/>
    <property type="match status" value="1"/>
</dbReference>
<dbReference type="Pfam" id="PF03705">
    <property type="entry name" value="CheR_N"/>
    <property type="match status" value="1"/>
</dbReference>
<evidence type="ECO:0000259" key="6">
    <source>
        <dbReference type="PROSITE" id="PS50123"/>
    </source>
</evidence>
<dbReference type="InterPro" id="IPR036804">
    <property type="entry name" value="CheR_N_sf"/>
</dbReference>
<dbReference type="Pfam" id="PF01739">
    <property type="entry name" value="CheR"/>
    <property type="match status" value="1"/>
</dbReference>
<dbReference type="InterPro" id="IPR029063">
    <property type="entry name" value="SAM-dependent_MTases_sf"/>
</dbReference>
<evidence type="ECO:0000256" key="2">
    <source>
        <dbReference type="ARBA" id="ARBA00022603"/>
    </source>
</evidence>
<evidence type="ECO:0000256" key="1">
    <source>
        <dbReference type="ARBA" id="ARBA00001541"/>
    </source>
</evidence>
<keyword evidence="2 5" id="KW-0489">Methyltransferase</keyword>
<reference evidence="7 8" key="1">
    <citation type="submission" date="2019-02" db="EMBL/GenBank/DDBJ databases">
        <title>Genomic Encyclopedia of Type Strains, Phase IV (KMG-IV): sequencing the most valuable type-strain genomes for metagenomic binning, comparative biology and taxonomic classification.</title>
        <authorList>
            <person name="Goeker M."/>
        </authorList>
    </citation>
    <scope>NUCLEOTIDE SEQUENCE [LARGE SCALE GENOMIC DNA]</scope>
    <source>
        <strain evidence="7 8">DSM 21223</strain>
    </source>
</reference>
<comment type="function">
    <text evidence="5">Methylation of the membrane-bound methyl-accepting chemotaxis proteins (MCP) to form gamma-glutamyl methyl ester residues in MCP.</text>
</comment>
<dbReference type="InterPro" id="IPR022641">
    <property type="entry name" value="CheR_N"/>
</dbReference>
<comment type="caution">
    <text evidence="7">The sequence shown here is derived from an EMBL/GenBank/DDBJ whole genome shotgun (WGS) entry which is preliminary data.</text>
</comment>
<evidence type="ECO:0000256" key="5">
    <source>
        <dbReference type="PIRNR" id="PIRNR000410"/>
    </source>
</evidence>
<dbReference type="SUPFAM" id="SSF47757">
    <property type="entry name" value="Chemotaxis receptor methyltransferase CheR, N-terminal domain"/>
    <property type="match status" value="1"/>
</dbReference>
<dbReference type="Proteomes" id="UP000292136">
    <property type="component" value="Unassembled WGS sequence"/>
</dbReference>
<dbReference type="InterPro" id="IPR000780">
    <property type="entry name" value="CheR_MeTrfase"/>
</dbReference>
<protein>
    <recommendedName>
        <fullName evidence="5">Chemotaxis protein methyltransferase</fullName>
        <ecNumber evidence="5">2.1.1.80</ecNumber>
    </recommendedName>
</protein>
<evidence type="ECO:0000313" key="7">
    <source>
        <dbReference type="EMBL" id="RZT75875.1"/>
    </source>
</evidence>
<keyword evidence="8" id="KW-1185">Reference proteome</keyword>
<dbReference type="InterPro" id="IPR022642">
    <property type="entry name" value="CheR_C"/>
</dbReference>
<evidence type="ECO:0000256" key="3">
    <source>
        <dbReference type="ARBA" id="ARBA00022679"/>
    </source>
</evidence>
<dbReference type="Gene3D" id="1.10.155.10">
    <property type="entry name" value="Chemotaxis receptor methyltransferase CheR, N-terminal domain"/>
    <property type="match status" value="1"/>
</dbReference>
<dbReference type="PRINTS" id="PR00996">
    <property type="entry name" value="CHERMTFRASE"/>
</dbReference>
<comment type="catalytic activity">
    <reaction evidence="1 5">
        <text>L-glutamyl-[protein] + S-adenosyl-L-methionine = [protein]-L-glutamate 5-O-methyl ester + S-adenosyl-L-homocysteine</text>
        <dbReference type="Rhea" id="RHEA:24452"/>
        <dbReference type="Rhea" id="RHEA-COMP:10208"/>
        <dbReference type="Rhea" id="RHEA-COMP:10311"/>
        <dbReference type="ChEBI" id="CHEBI:29973"/>
        <dbReference type="ChEBI" id="CHEBI:57856"/>
        <dbReference type="ChEBI" id="CHEBI:59789"/>
        <dbReference type="ChEBI" id="CHEBI:82795"/>
        <dbReference type="EC" id="2.1.1.80"/>
    </reaction>
</comment>
<dbReference type="InterPro" id="IPR026024">
    <property type="entry name" value="Chemotaxis_MeTrfase_CheR"/>
</dbReference>
<dbReference type="PANTHER" id="PTHR24422">
    <property type="entry name" value="CHEMOTAXIS PROTEIN METHYLTRANSFERASE"/>
    <property type="match status" value="1"/>
</dbReference>
<evidence type="ECO:0000256" key="4">
    <source>
        <dbReference type="ARBA" id="ARBA00022691"/>
    </source>
</evidence>
<gene>
    <name evidence="7" type="ORF">EV678_3062</name>
</gene>
<dbReference type="PROSITE" id="PS50123">
    <property type="entry name" value="CHER"/>
    <property type="match status" value="1"/>
</dbReference>
<proteinExistence type="predicted"/>
<evidence type="ECO:0000313" key="8">
    <source>
        <dbReference type="Proteomes" id="UP000292136"/>
    </source>
</evidence>
<dbReference type="CDD" id="cd02440">
    <property type="entry name" value="AdoMet_MTases"/>
    <property type="match status" value="1"/>
</dbReference>
<keyword evidence="4 5" id="KW-0949">S-adenosyl-L-methionine</keyword>
<dbReference type="GO" id="GO:0008168">
    <property type="term" value="F:methyltransferase activity"/>
    <property type="evidence" value="ECO:0007669"/>
    <property type="project" value="UniProtKB-KW"/>
</dbReference>
<dbReference type="Gene3D" id="3.40.50.150">
    <property type="entry name" value="Vaccinia Virus protein VP39"/>
    <property type="match status" value="1"/>
</dbReference>
<name>A0ABY0IMH3_9RHOO</name>
<dbReference type="EMBL" id="SHKM01000003">
    <property type="protein sequence ID" value="RZT75875.1"/>
    <property type="molecule type" value="Genomic_DNA"/>
</dbReference>
<feature type="domain" description="CheR-type methyltransferase" evidence="6">
    <location>
        <begin position="1"/>
        <end position="270"/>
    </location>
</feature>
<dbReference type="RefSeq" id="WP_130460131.1">
    <property type="nucleotide sequence ID" value="NZ_SHKM01000003.1"/>
</dbReference>
<dbReference type="PIRSF" id="PIRSF000410">
    <property type="entry name" value="CheR"/>
    <property type="match status" value="1"/>
</dbReference>
<dbReference type="GO" id="GO:0032259">
    <property type="term" value="P:methylation"/>
    <property type="evidence" value="ECO:0007669"/>
    <property type="project" value="UniProtKB-KW"/>
</dbReference>
<sequence>MDGPSGISDQEFGRFRDLIYQIAGIQLSDAKKVLLVGRLSRRLKHYGLSTFAQYYQLVTSPQESRELQTMVDLLTTNETYFFREPKHFDYLAQEILPHKAKPGVPFNIWSAACSSGEEPYTLAMVLAEHLGNRPWQVVGSDISTVVLAKAQAGHYPLERTEGIPPQYLKKYCLKGVRSQEGTLLVAKELRERVRFLQVNLTKPAPDLGPFDVIFLRNVMIYFDMETKRKVVENLITRLKPGGTFIVGHSESLNGITDRLKCLRPTIYEKH</sequence>
<dbReference type="InterPro" id="IPR050903">
    <property type="entry name" value="Bact_Chemotaxis_MeTrfase"/>
</dbReference>
<dbReference type="SMART" id="SM00138">
    <property type="entry name" value="MeTrc"/>
    <property type="match status" value="1"/>
</dbReference>
<organism evidence="7 8">
    <name type="scientific">Azospira oryzae</name>
    <dbReference type="NCBI Taxonomy" id="146939"/>
    <lineage>
        <taxon>Bacteria</taxon>
        <taxon>Pseudomonadati</taxon>
        <taxon>Pseudomonadota</taxon>
        <taxon>Betaproteobacteria</taxon>
        <taxon>Rhodocyclales</taxon>
        <taxon>Rhodocyclaceae</taxon>
        <taxon>Azospira</taxon>
    </lineage>
</organism>
<keyword evidence="3 5" id="KW-0808">Transferase</keyword>
<dbReference type="EC" id="2.1.1.80" evidence="5"/>
<dbReference type="SUPFAM" id="SSF53335">
    <property type="entry name" value="S-adenosyl-L-methionine-dependent methyltransferases"/>
    <property type="match status" value="1"/>
</dbReference>
<accession>A0ABY0IMH3</accession>